<comment type="caution">
    <text evidence="3">The sequence shown here is derived from an EMBL/GenBank/DDBJ whole genome shotgun (WGS) entry which is preliminary data.</text>
</comment>
<gene>
    <name evidence="3" type="ORF">QR695_09685</name>
</gene>
<dbReference type="Gene3D" id="1.20.120.160">
    <property type="entry name" value="HPT domain"/>
    <property type="match status" value="1"/>
</dbReference>
<organism evidence="3 4">
    <name type="scientific">Exiguobacterium mexicanum</name>
    <dbReference type="NCBI Taxonomy" id="340146"/>
    <lineage>
        <taxon>Bacteria</taxon>
        <taxon>Bacillati</taxon>
        <taxon>Bacillota</taxon>
        <taxon>Bacilli</taxon>
        <taxon>Bacillales</taxon>
        <taxon>Bacillales Family XII. Incertae Sedis</taxon>
        <taxon>Exiguobacterium</taxon>
    </lineage>
</organism>
<dbReference type="InterPro" id="IPR008207">
    <property type="entry name" value="Sig_transdc_His_kin_Hpt_dom"/>
</dbReference>
<keyword evidence="1" id="KW-0597">Phosphoprotein</keyword>
<dbReference type="EMBL" id="JASWER010000007">
    <property type="protein sequence ID" value="MDL5377273.1"/>
    <property type="molecule type" value="Genomic_DNA"/>
</dbReference>
<dbReference type="Proteomes" id="UP001230807">
    <property type="component" value="Unassembled WGS sequence"/>
</dbReference>
<reference evidence="3 4" key="1">
    <citation type="submission" date="2023-06" db="EMBL/GenBank/DDBJ databases">
        <title>Influencing factors and mechanism of Cr(VI) reduction by facultative anaerobic Exiguobacterium sp. PY14.</title>
        <authorList>
            <person name="Zou L."/>
        </authorList>
    </citation>
    <scope>NUCLEOTIDE SEQUENCE [LARGE SCALE GENOMIC DNA]</scope>
    <source>
        <strain evidence="3 4">PY14</strain>
    </source>
</reference>
<dbReference type="PROSITE" id="PS50894">
    <property type="entry name" value="HPT"/>
    <property type="match status" value="1"/>
</dbReference>
<dbReference type="Pfam" id="PF01627">
    <property type="entry name" value="Hpt"/>
    <property type="match status" value="1"/>
</dbReference>
<accession>A0ABT7MQ19</accession>
<feature type="modified residue" description="Phosphohistidine" evidence="1">
    <location>
        <position position="66"/>
    </location>
</feature>
<feature type="domain" description="HPt" evidence="2">
    <location>
        <begin position="27"/>
        <end position="120"/>
    </location>
</feature>
<name>A0ABT7MQ19_9BACL</name>
<keyword evidence="4" id="KW-1185">Reference proteome</keyword>
<evidence type="ECO:0000313" key="4">
    <source>
        <dbReference type="Proteomes" id="UP001230807"/>
    </source>
</evidence>
<sequence length="125" mass="14526">MELSQTPHNALFNEEKLAELHQIASGNKDFLKKIAETYIRQFEARFPELRRMVMERNHEQIEQLAHLLKGASYSVGLDETAARFHQLEVAGETNETSNLEPILDDIEADMRRFDQEWEARLNALS</sequence>
<evidence type="ECO:0000256" key="1">
    <source>
        <dbReference type="PROSITE-ProRule" id="PRU00110"/>
    </source>
</evidence>
<evidence type="ECO:0000259" key="2">
    <source>
        <dbReference type="PROSITE" id="PS50894"/>
    </source>
</evidence>
<dbReference type="InterPro" id="IPR036641">
    <property type="entry name" value="HPT_dom_sf"/>
</dbReference>
<dbReference type="SUPFAM" id="SSF47226">
    <property type="entry name" value="Histidine-containing phosphotransfer domain, HPT domain"/>
    <property type="match status" value="1"/>
</dbReference>
<protein>
    <submittedName>
        <fullName evidence="3">Hpt domain-containing protein</fullName>
    </submittedName>
</protein>
<dbReference type="RefSeq" id="WP_214831815.1">
    <property type="nucleotide sequence ID" value="NZ_CP183077.1"/>
</dbReference>
<evidence type="ECO:0000313" key="3">
    <source>
        <dbReference type="EMBL" id="MDL5377273.1"/>
    </source>
</evidence>
<proteinExistence type="predicted"/>